<evidence type="ECO:0000313" key="10">
    <source>
        <dbReference type="EMBL" id="ANP90790.1"/>
    </source>
</evidence>
<dbReference type="Pfam" id="PF00120">
    <property type="entry name" value="Gln-synt_C"/>
    <property type="match status" value="1"/>
</dbReference>
<dbReference type="EMBL" id="CP016287">
    <property type="protein sequence ID" value="ANP90060.1"/>
    <property type="molecule type" value="Genomic_DNA"/>
</dbReference>
<evidence type="ECO:0000256" key="1">
    <source>
        <dbReference type="ARBA" id="ARBA00001946"/>
    </source>
</evidence>
<dbReference type="Proteomes" id="UP000092691">
    <property type="component" value="Plasmid unnamed2"/>
</dbReference>
<dbReference type="Proteomes" id="UP000092691">
    <property type="component" value="Plasmid unnamed1"/>
</dbReference>
<evidence type="ECO:0000256" key="4">
    <source>
        <dbReference type="ARBA" id="ARBA00022741"/>
    </source>
</evidence>
<geneLocation type="plasmid" evidence="10 11">
    <name>unnamed2</name>
</geneLocation>
<evidence type="ECO:0000313" key="11">
    <source>
        <dbReference type="Proteomes" id="UP000092691"/>
    </source>
</evidence>
<evidence type="ECO:0000259" key="8">
    <source>
        <dbReference type="PROSITE" id="PS51987"/>
    </source>
</evidence>
<dbReference type="PANTHER" id="PTHR43785">
    <property type="entry name" value="GAMMA-GLUTAMYLPUTRESCINE SYNTHETASE"/>
    <property type="match status" value="1"/>
</dbReference>
<name>A0A1B1CJV9_RHILE</name>
<dbReference type="EMBL" id="CP016289">
    <property type="protein sequence ID" value="ANP90790.1"/>
    <property type="molecule type" value="Genomic_DNA"/>
</dbReference>
<dbReference type="PROSITE" id="PS51987">
    <property type="entry name" value="GS_CATALYTIC"/>
    <property type="match status" value="1"/>
</dbReference>
<dbReference type="AlphaFoldDB" id="A0A1B1CJV9"/>
<accession>A0A1B1CJV9</accession>
<feature type="domain" description="GS catalytic" evidence="8">
    <location>
        <begin position="116"/>
        <end position="453"/>
    </location>
</feature>
<protein>
    <submittedName>
        <fullName evidence="9">Glutamine synthetase</fullName>
    </submittedName>
</protein>
<dbReference type="GO" id="GO:0006542">
    <property type="term" value="P:glutamine biosynthetic process"/>
    <property type="evidence" value="ECO:0007669"/>
    <property type="project" value="InterPro"/>
</dbReference>
<dbReference type="InterPro" id="IPR008146">
    <property type="entry name" value="Gln_synth_cat_dom"/>
</dbReference>
<geneLocation type="plasmid" evidence="9 11">
    <name>unnamed1</name>
</geneLocation>
<keyword evidence="3" id="KW-0436">Ligase</keyword>
<sequence length="453" mass="50270">MEFPEIGLDLKQFLRDDAYKHVKIGAFDLDGVLRGKYMAREKFISSLEDGFGFCDVIFGWDSNDQLYDNTDRIGWNSGYGDAQVRLLPETARKLPLESETHFVLGEFVGQLEELCPRGVMKRVLRKAMAMGLRPKAACEFEFLVVEENARTLADKNYRNLRPLGFGGFGYSVIRNSVNSEFYHGILDLFEAMRIPLEGLHEETGPGAMEAAIGVDDALAAADKGALFKTFAKVFAQKNGLMASFMAKWDSSLPGQGGHVHVSLVDENGVGVFHDHSTEHGISRTMRNFIGGLQKLAPSIAVLTAPTVNSYRRLVPGHWAPTAATWGIDNRTVAIRAITGSLKSQRVEFRIPGADANPYLTLAATLGAGLWGIENKVEPEAALSGNAYQITAPTRQQLPRTLSEAADNFRNSAIAHEIFGSAFVEHYAATRDWEHRQFQHHVSDWELSRYFEII</sequence>
<comment type="cofactor">
    <cofactor evidence="1">
        <name>Mg(2+)</name>
        <dbReference type="ChEBI" id="CHEBI:18420"/>
    </cofactor>
</comment>
<evidence type="ECO:0000256" key="2">
    <source>
        <dbReference type="ARBA" id="ARBA00009897"/>
    </source>
</evidence>
<evidence type="ECO:0000256" key="6">
    <source>
        <dbReference type="PROSITE-ProRule" id="PRU01331"/>
    </source>
</evidence>
<dbReference type="GO" id="GO:0005524">
    <property type="term" value="F:ATP binding"/>
    <property type="evidence" value="ECO:0007669"/>
    <property type="project" value="UniProtKB-KW"/>
</dbReference>
<evidence type="ECO:0000313" key="9">
    <source>
        <dbReference type="EMBL" id="ANP90060.1"/>
    </source>
</evidence>
<dbReference type="SUPFAM" id="SSF55931">
    <property type="entry name" value="Glutamine synthetase/guanido kinase"/>
    <property type="match status" value="1"/>
</dbReference>
<dbReference type="GO" id="GO:0004356">
    <property type="term" value="F:glutamine synthetase activity"/>
    <property type="evidence" value="ECO:0007669"/>
    <property type="project" value="InterPro"/>
</dbReference>
<keyword evidence="9" id="KW-0614">Plasmid</keyword>
<keyword evidence="5" id="KW-0067">ATP-binding</keyword>
<dbReference type="Gene3D" id="3.10.20.70">
    <property type="entry name" value="Glutamine synthetase, N-terminal domain"/>
    <property type="match status" value="1"/>
</dbReference>
<keyword evidence="4" id="KW-0547">Nucleotide-binding</keyword>
<gene>
    <name evidence="9" type="ORF">BA011_30085</name>
    <name evidence="10" type="ORF">BA011_32000</name>
</gene>
<evidence type="ECO:0000256" key="3">
    <source>
        <dbReference type="ARBA" id="ARBA00022598"/>
    </source>
</evidence>
<evidence type="ECO:0000256" key="7">
    <source>
        <dbReference type="RuleBase" id="RU000384"/>
    </source>
</evidence>
<evidence type="ECO:0000256" key="5">
    <source>
        <dbReference type="ARBA" id="ARBA00022840"/>
    </source>
</evidence>
<organism evidence="9 11">
    <name type="scientific">Rhizobium leguminosarum</name>
    <dbReference type="NCBI Taxonomy" id="384"/>
    <lineage>
        <taxon>Bacteria</taxon>
        <taxon>Pseudomonadati</taxon>
        <taxon>Pseudomonadota</taxon>
        <taxon>Alphaproteobacteria</taxon>
        <taxon>Hyphomicrobiales</taxon>
        <taxon>Rhizobiaceae</taxon>
        <taxon>Rhizobium/Agrobacterium group</taxon>
        <taxon>Rhizobium</taxon>
    </lineage>
</organism>
<dbReference type="SMART" id="SM01230">
    <property type="entry name" value="Gln-synt_C"/>
    <property type="match status" value="1"/>
</dbReference>
<reference evidence="9 11" key="1">
    <citation type="submission" date="2016-06" db="EMBL/GenBank/DDBJ databases">
        <title>Microsymbionts genomes from the relict species Vavilovia formosa.</title>
        <authorList>
            <person name="Chirak E."/>
            <person name="Kimeklis A."/>
            <person name="Andronov E."/>
        </authorList>
    </citation>
    <scope>NUCLEOTIDE SEQUENCE [LARGE SCALE GENOMIC DNA]</scope>
    <source>
        <strain evidence="9 11">Vaf10</strain>
        <plasmid evidence="11">Plasmid unnamed1</plasmid>
        <plasmid evidence="11">Plasmid unnamed2</plasmid>
        <plasmid evidence="9">unnamed1</plasmid>
        <plasmid evidence="10">unnamed2</plasmid>
    </source>
</reference>
<dbReference type="GO" id="GO:0042402">
    <property type="term" value="P:biogenic amine catabolic process"/>
    <property type="evidence" value="ECO:0007669"/>
    <property type="project" value="UniProtKB-ARBA"/>
</dbReference>
<dbReference type="PANTHER" id="PTHR43785:SF12">
    <property type="entry name" value="TYPE-1 GLUTAMINE SYNTHETASE 2"/>
    <property type="match status" value="1"/>
</dbReference>
<comment type="similarity">
    <text evidence="2 6 7">Belongs to the glutamine synthetase family.</text>
</comment>
<dbReference type="InterPro" id="IPR036651">
    <property type="entry name" value="Gln_synt_N_sf"/>
</dbReference>
<dbReference type="Gene3D" id="3.30.590.10">
    <property type="entry name" value="Glutamine synthetase/guanido kinase, catalytic domain"/>
    <property type="match status" value="1"/>
</dbReference>
<proteinExistence type="inferred from homology"/>
<dbReference type="FunFam" id="3.30.590.10:FF:000005">
    <property type="entry name" value="Probable glutamine synthetase"/>
    <property type="match status" value="1"/>
</dbReference>
<dbReference type="InterPro" id="IPR014746">
    <property type="entry name" value="Gln_synth/guanido_kin_cat_dom"/>
</dbReference>
<dbReference type="GO" id="GO:0006576">
    <property type="term" value="P:biogenic amine metabolic process"/>
    <property type="evidence" value="ECO:0007669"/>
    <property type="project" value="UniProtKB-ARBA"/>
</dbReference>